<keyword evidence="1" id="KW-0433">Leucine-rich repeat</keyword>
<dbReference type="InterPro" id="IPR013320">
    <property type="entry name" value="ConA-like_dom_sf"/>
</dbReference>
<dbReference type="Pfam" id="PF00622">
    <property type="entry name" value="SPRY"/>
    <property type="match status" value="1"/>
</dbReference>
<dbReference type="Proteomes" id="UP000261360">
    <property type="component" value="Unplaced"/>
</dbReference>
<reference evidence="4" key="1">
    <citation type="submission" date="2025-08" db="UniProtKB">
        <authorList>
            <consortium name="Ensembl"/>
        </authorList>
    </citation>
    <scope>IDENTIFICATION</scope>
</reference>
<dbReference type="SUPFAM" id="SSF49899">
    <property type="entry name" value="Concanavalin A-like lectins/glucanases"/>
    <property type="match status" value="1"/>
</dbReference>
<organism evidence="4 5">
    <name type="scientific">Seriola lalandi dorsalis</name>
    <dbReference type="NCBI Taxonomy" id="1841481"/>
    <lineage>
        <taxon>Eukaryota</taxon>
        <taxon>Metazoa</taxon>
        <taxon>Chordata</taxon>
        <taxon>Craniata</taxon>
        <taxon>Vertebrata</taxon>
        <taxon>Euteleostomi</taxon>
        <taxon>Actinopterygii</taxon>
        <taxon>Neopterygii</taxon>
        <taxon>Teleostei</taxon>
        <taxon>Neoteleostei</taxon>
        <taxon>Acanthomorphata</taxon>
        <taxon>Carangaria</taxon>
        <taxon>Carangiformes</taxon>
        <taxon>Carangidae</taxon>
        <taxon>Seriola</taxon>
    </lineage>
</organism>
<evidence type="ECO:0000313" key="5">
    <source>
        <dbReference type="Proteomes" id="UP000261360"/>
    </source>
</evidence>
<dbReference type="PROSITE" id="PS50188">
    <property type="entry name" value="B302_SPRY"/>
    <property type="match status" value="1"/>
</dbReference>
<dbReference type="CDD" id="cd16040">
    <property type="entry name" value="SPRY_PRY_SNTX"/>
    <property type="match status" value="1"/>
</dbReference>
<dbReference type="SMART" id="SM00368">
    <property type="entry name" value="LRR_RI"/>
    <property type="match status" value="4"/>
</dbReference>
<keyword evidence="2" id="KW-0677">Repeat</keyword>
<dbReference type="AlphaFoldDB" id="A0A3B4Y694"/>
<evidence type="ECO:0000256" key="2">
    <source>
        <dbReference type="ARBA" id="ARBA00022737"/>
    </source>
</evidence>
<dbReference type="Pfam" id="PF13765">
    <property type="entry name" value="PRY"/>
    <property type="match status" value="1"/>
</dbReference>
<dbReference type="InterPro" id="IPR051261">
    <property type="entry name" value="NLR"/>
</dbReference>
<reference evidence="4" key="2">
    <citation type="submission" date="2025-09" db="UniProtKB">
        <authorList>
            <consortium name="Ensembl"/>
        </authorList>
    </citation>
    <scope>IDENTIFICATION</scope>
</reference>
<dbReference type="SUPFAM" id="SSF52047">
    <property type="entry name" value="RNI-like"/>
    <property type="match status" value="1"/>
</dbReference>
<dbReference type="InterPro" id="IPR001870">
    <property type="entry name" value="B30.2/SPRY"/>
</dbReference>
<protein>
    <recommendedName>
        <fullName evidence="3">B30.2/SPRY domain-containing protein</fullName>
    </recommendedName>
</protein>
<dbReference type="InterPro" id="IPR032675">
    <property type="entry name" value="LRR_dom_sf"/>
</dbReference>
<dbReference type="GeneTree" id="ENSGT00940000162312"/>
<dbReference type="Ensembl" id="ENSSLDT00000024196.1">
    <property type="protein sequence ID" value="ENSSLDP00000023443.1"/>
    <property type="gene ID" value="ENSSLDG00000018295.1"/>
</dbReference>
<proteinExistence type="predicted"/>
<dbReference type="InterPro" id="IPR006574">
    <property type="entry name" value="PRY"/>
</dbReference>
<accession>A0A3B4Y694</accession>
<keyword evidence="5" id="KW-1185">Reference proteome</keyword>
<sequence length="370" mass="40903">MDSCFNFIYPDYNMWCVCSRIDQQRPDSPVPSCVSLKSDHSVGHPLNFKDGRHPLDKRLSDCNLSERSCRALASVLSSQSSRLRHLDLSNNDLQDSGVKLLSAGLESPLCTLKTLSLSGCQVTEEGCASLASALSSNPSHLRELDLSYNHPGDSGLKLLSAGLEDPDWRLDTLRVDHGGAGQLKPGLRKYACELSLDPNTAHRNLKLSDNNRKVATVREQQPYPDHPDRFDDCLQLLCQTGLTGRCYWEVEWKGMVCVGLTYRGINRKGEGADCLLGGNDQSWSLYCSGTTYSVHHKSKGRDTCSPSSLSNRVGVYLDWPAGTLSFYSVSSPTVTHLHTFNTTFTEPVYPVFRVGFQLRLFGSSVSLCEL</sequence>
<dbReference type="Gene3D" id="2.60.120.920">
    <property type="match status" value="1"/>
</dbReference>
<dbReference type="InterPro" id="IPR043136">
    <property type="entry name" value="B30.2/SPRY_sf"/>
</dbReference>
<dbReference type="SMART" id="SM00589">
    <property type="entry name" value="PRY"/>
    <property type="match status" value="1"/>
</dbReference>
<dbReference type="InterPro" id="IPR003879">
    <property type="entry name" value="Butyrophylin_SPRY"/>
</dbReference>
<dbReference type="Pfam" id="PF13516">
    <property type="entry name" value="LRR_6"/>
    <property type="match status" value="3"/>
</dbReference>
<dbReference type="InterPro" id="IPR001611">
    <property type="entry name" value="Leu-rich_rpt"/>
</dbReference>
<dbReference type="PANTHER" id="PTHR24106">
    <property type="entry name" value="NACHT, LRR AND CARD DOMAINS-CONTAINING"/>
    <property type="match status" value="1"/>
</dbReference>
<name>A0A3B4Y694_SERLL</name>
<evidence type="ECO:0000313" key="4">
    <source>
        <dbReference type="Ensembl" id="ENSSLDP00000023443.1"/>
    </source>
</evidence>
<evidence type="ECO:0000256" key="1">
    <source>
        <dbReference type="ARBA" id="ARBA00022614"/>
    </source>
</evidence>
<dbReference type="PRINTS" id="PR01407">
    <property type="entry name" value="BUTYPHLNCDUF"/>
</dbReference>
<dbReference type="Gene3D" id="3.80.10.10">
    <property type="entry name" value="Ribonuclease Inhibitor"/>
    <property type="match status" value="1"/>
</dbReference>
<dbReference type="SMART" id="SM00449">
    <property type="entry name" value="SPRY"/>
    <property type="match status" value="1"/>
</dbReference>
<feature type="domain" description="B30.2/SPRY" evidence="3">
    <location>
        <begin position="174"/>
        <end position="370"/>
    </location>
</feature>
<dbReference type="FunFam" id="2.60.120.920:FF:000037">
    <property type="entry name" value="Si:dkey-191j3.2"/>
    <property type="match status" value="1"/>
</dbReference>
<evidence type="ECO:0000259" key="3">
    <source>
        <dbReference type="PROSITE" id="PS50188"/>
    </source>
</evidence>
<dbReference type="InterPro" id="IPR003877">
    <property type="entry name" value="SPRY_dom"/>
</dbReference>